<proteinExistence type="inferred from homology"/>
<feature type="domain" description="CheB-type methylesterase" evidence="7">
    <location>
        <begin position="193"/>
        <end position="384"/>
    </location>
</feature>
<keyword evidence="3 5" id="KW-0597">Phosphoprotein</keyword>
<name>A0A9E2L2L0_9SPIR</name>
<dbReference type="InterPro" id="IPR000673">
    <property type="entry name" value="Sig_transdc_resp-reg_Me-estase"/>
</dbReference>
<dbReference type="InterPro" id="IPR011006">
    <property type="entry name" value="CheY-like_superfamily"/>
</dbReference>
<evidence type="ECO:0000256" key="2">
    <source>
        <dbReference type="ARBA" id="ARBA00048267"/>
    </source>
</evidence>
<dbReference type="InterPro" id="IPR035909">
    <property type="entry name" value="CheB_C"/>
</dbReference>
<dbReference type="EMBL" id="JAHLFV010000197">
    <property type="protein sequence ID" value="MBU3850585.1"/>
    <property type="molecule type" value="Genomic_DNA"/>
</dbReference>
<evidence type="ECO:0000256" key="4">
    <source>
        <dbReference type="PROSITE-ProRule" id="PRU00050"/>
    </source>
</evidence>
<feature type="domain" description="Response regulatory" evidence="6">
    <location>
        <begin position="7"/>
        <end position="125"/>
    </location>
</feature>
<dbReference type="PANTHER" id="PTHR42872">
    <property type="entry name" value="PROTEIN-GLUTAMATE METHYLESTERASE/PROTEIN-GLUTAMINE GLUTAMINASE"/>
    <property type="match status" value="1"/>
</dbReference>
<feature type="active site" evidence="3 4">
    <location>
        <position position="331"/>
    </location>
</feature>
<dbReference type="PANTHER" id="PTHR42872:SF3">
    <property type="entry name" value="PROTEIN-GLUTAMATE METHYLESTERASE_PROTEIN-GLUTAMINE GLUTAMINASE 1"/>
    <property type="match status" value="1"/>
</dbReference>
<sequence length="389" mass="42003">MEVQDIRVLIVDDSALMRNLISRVVEQSPGLTVVGKAMNGQFALESIPVCKPDIIVLDIEMPVMNGLQFLEERKKARIDIPVVMLSSLTTEGASVTMRCLELGASDFLTKPGGPSGGDLTTALARLPVLLQSYGGAYVRAKNTAVIANRTPSMYSRALDGLQSTSGRIEKSKDVLNNVVFPSKPVKEKAVITPLRDSGKIEIIAIGISTGGPNALREVFRDISPEVKQPILVVQHMPAGFTAEFANSLNSICPLEVKEAQDGDILKPGRILIAPGNYHIYVERKKLAVVVRLSDGPQRNGHRPSADVLFESVAAVYQNNALGVIMTGMGNDGAVQLAEMRRQGAWTLGQDEESSVVYGMPKVAWEMGGVQKQVSLHDMAKEISALALKY</sequence>
<dbReference type="InterPro" id="IPR001789">
    <property type="entry name" value="Sig_transdc_resp-reg_receiver"/>
</dbReference>
<dbReference type="Pfam" id="PF00072">
    <property type="entry name" value="Response_reg"/>
    <property type="match status" value="1"/>
</dbReference>
<dbReference type="Gene3D" id="3.40.50.180">
    <property type="entry name" value="Methylesterase CheB, C-terminal domain"/>
    <property type="match status" value="1"/>
</dbReference>
<dbReference type="SMART" id="SM00448">
    <property type="entry name" value="REC"/>
    <property type="match status" value="1"/>
</dbReference>
<dbReference type="SUPFAM" id="SSF52738">
    <property type="entry name" value="Methylesterase CheB, C-terminal domain"/>
    <property type="match status" value="1"/>
</dbReference>
<dbReference type="GO" id="GO:0000156">
    <property type="term" value="F:phosphorelay response regulator activity"/>
    <property type="evidence" value="ECO:0007669"/>
    <property type="project" value="InterPro"/>
</dbReference>
<reference evidence="8" key="2">
    <citation type="submission" date="2021-04" db="EMBL/GenBank/DDBJ databases">
        <authorList>
            <person name="Gilroy R."/>
        </authorList>
    </citation>
    <scope>NUCLEOTIDE SEQUENCE</scope>
    <source>
        <strain evidence="8">Gambia15-2214</strain>
    </source>
</reference>
<dbReference type="GO" id="GO:0005737">
    <property type="term" value="C:cytoplasm"/>
    <property type="evidence" value="ECO:0007669"/>
    <property type="project" value="UniProtKB-SubCell"/>
</dbReference>
<keyword evidence="1 3" id="KW-0378">Hydrolase</keyword>
<gene>
    <name evidence="3" type="primary">cheB</name>
    <name evidence="8" type="ORF">IAA16_08470</name>
</gene>
<dbReference type="GO" id="GO:0008984">
    <property type="term" value="F:protein-glutamate methylesterase activity"/>
    <property type="evidence" value="ECO:0007669"/>
    <property type="project" value="UniProtKB-UniRule"/>
</dbReference>
<comment type="subcellular location">
    <subcellularLocation>
        <location evidence="3">Cytoplasm</location>
    </subcellularLocation>
</comment>
<organism evidence="8 9">
    <name type="scientific">Candidatus Treponema excrementipullorum</name>
    <dbReference type="NCBI Taxonomy" id="2838768"/>
    <lineage>
        <taxon>Bacteria</taxon>
        <taxon>Pseudomonadati</taxon>
        <taxon>Spirochaetota</taxon>
        <taxon>Spirochaetia</taxon>
        <taxon>Spirochaetales</taxon>
        <taxon>Treponemataceae</taxon>
        <taxon>Treponema</taxon>
    </lineage>
</organism>
<evidence type="ECO:0000256" key="1">
    <source>
        <dbReference type="ARBA" id="ARBA00022801"/>
    </source>
</evidence>
<evidence type="ECO:0000256" key="3">
    <source>
        <dbReference type="HAMAP-Rule" id="MF_00099"/>
    </source>
</evidence>
<evidence type="ECO:0000256" key="5">
    <source>
        <dbReference type="PROSITE-ProRule" id="PRU00169"/>
    </source>
</evidence>
<comment type="catalytic activity">
    <reaction evidence="3">
        <text>L-glutaminyl-[protein] + H2O = L-glutamyl-[protein] + NH4(+)</text>
        <dbReference type="Rhea" id="RHEA:16441"/>
        <dbReference type="Rhea" id="RHEA-COMP:10207"/>
        <dbReference type="Rhea" id="RHEA-COMP:10208"/>
        <dbReference type="ChEBI" id="CHEBI:15377"/>
        <dbReference type="ChEBI" id="CHEBI:28938"/>
        <dbReference type="ChEBI" id="CHEBI:29973"/>
        <dbReference type="ChEBI" id="CHEBI:30011"/>
        <dbReference type="EC" id="3.5.1.44"/>
    </reaction>
</comment>
<comment type="similarity">
    <text evidence="3">Belongs to the CheB family.</text>
</comment>
<feature type="modified residue" description="4-aspartylphosphate" evidence="3 5">
    <location>
        <position position="58"/>
    </location>
</feature>
<dbReference type="PROSITE" id="PS50110">
    <property type="entry name" value="RESPONSE_REGULATORY"/>
    <property type="match status" value="1"/>
</dbReference>
<dbReference type="GO" id="GO:0006935">
    <property type="term" value="P:chemotaxis"/>
    <property type="evidence" value="ECO:0007669"/>
    <property type="project" value="UniProtKB-UniRule"/>
</dbReference>
<comment type="catalytic activity">
    <reaction evidence="2 3">
        <text>[protein]-L-glutamate 5-O-methyl ester + H2O = L-glutamyl-[protein] + methanol + H(+)</text>
        <dbReference type="Rhea" id="RHEA:23236"/>
        <dbReference type="Rhea" id="RHEA-COMP:10208"/>
        <dbReference type="Rhea" id="RHEA-COMP:10311"/>
        <dbReference type="ChEBI" id="CHEBI:15377"/>
        <dbReference type="ChEBI" id="CHEBI:15378"/>
        <dbReference type="ChEBI" id="CHEBI:17790"/>
        <dbReference type="ChEBI" id="CHEBI:29973"/>
        <dbReference type="ChEBI" id="CHEBI:82795"/>
        <dbReference type="EC" id="3.1.1.61"/>
    </reaction>
</comment>
<keyword evidence="3" id="KW-0963">Cytoplasm</keyword>
<accession>A0A9E2L2L0</accession>
<dbReference type="Gene3D" id="3.40.50.2300">
    <property type="match status" value="1"/>
</dbReference>
<dbReference type="SUPFAM" id="SSF52172">
    <property type="entry name" value="CheY-like"/>
    <property type="match status" value="1"/>
</dbReference>
<dbReference type="EC" id="3.5.1.44" evidence="3"/>
<dbReference type="Proteomes" id="UP000823914">
    <property type="component" value="Unassembled WGS sequence"/>
</dbReference>
<dbReference type="InterPro" id="IPR008248">
    <property type="entry name" value="CheB-like"/>
</dbReference>
<comment type="caution">
    <text evidence="8">The sequence shown here is derived from an EMBL/GenBank/DDBJ whole genome shotgun (WGS) entry which is preliminary data.</text>
</comment>
<protein>
    <recommendedName>
        <fullName evidence="3">Protein-glutamate methylesterase/protein-glutamine glutaminase</fullName>
        <ecNumber evidence="3">3.1.1.61</ecNumber>
        <ecNumber evidence="3">3.5.1.44</ecNumber>
    </recommendedName>
</protein>
<reference evidence="8" key="1">
    <citation type="journal article" date="2021" name="PeerJ">
        <title>Extensive microbial diversity within the chicken gut microbiome revealed by metagenomics and culture.</title>
        <authorList>
            <person name="Gilroy R."/>
            <person name="Ravi A."/>
            <person name="Getino M."/>
            <person name="Pursley I."/>
            <person name="Horton D.L."/>
            <person name="Alikhan N.F."/>
            <person name="Baker D."/>
            <person name="Gharbi K."/>
            <person name="Hall N."/>
            <person name="Watson M."/>
            <person name="Adriaenssens E.M."/>
            <person name="Foster-Nyarko E."/>
            <person name="Jarju S."/>
            <person name="Secka A."/>
            <person name="Antonio M."/>
            <person name="Oren A."/>
            <person name="Chaudhuri R.R."/>
            <person name="La Ragione R."/>
            <person name="Hildebrand F."/>
            <person name="Pallen M.J."/>
        </authorList>
    </citation>
    <scope>NUCLEOTIDE SEQUENCE</scope>
    <source>
        <strain evidence="8">Gambia15-2214</strain>
    </source>
</reference>
<dbReference type="GO" id="GO:0050568">
    <property type="term" value="F:protein-glutamine glutaminase activity"/>
    <property type="evidence" value="ECO:0007669"/>
    <property type="project" value="UniProtKB-UniRule"/>
</dbReference>
<comment type="PTM">
    <text evidence="3">Phosphorylated by CheA. Phosphorylation of the N-terminal regulatory domain activates the methylesterase activity.</text>
</comment>
<evidence type="ECO:0000259" key="6">
    <source>
        <dbReference type="PROSITE" id="PS50110"/>
    </source>
</evidence>
<dbReference type="Pfam" id="PF01339">
    <property type="entry name" value="CheB_methylest"/>
    <property type="match status" value="1"/>
</dbReference>
<evidence type="ECO:0000313" key="8">
    <source>
        <dbReference type="EMBL" id="MBU3850585.1"/>
    </source>
</evidence>
<evidence type="ECO:0000259" key="7">
    <source>
        <dbReference type="PROSITE" id="PS50122"/>
    </source>
</evidence>
<dbReference type="EC" id="3.1.1.61" evidence="3"/>
<feature type="active site" evidence="3 4">
    <location>
        <position position="208"/>
    </location>
</feature>
<comment type="function">
    <text evidence="3">Involved in chemotaxis. Part of a chemotaxis signal transduction system that modulates chemotaxis in response to various stimuli. Catalyzes the demethylation of specific methylglutamate residues introduced into the chemoreceptors (methyl-accepting chemotaxis proteins or MCP) by CheR. Also mediates the irreversible deamidation of specific glutamine residues to glutamic acid.</text>
</comment>
<evidence type="ECO:0000313" key="9">
    <source>
        <dbReference type="Proteomes" id="UP000823914"/>
    </source>
</evidence>
<dbReference type="CDD" id="cd17541">
    <property type="entry name" value="REC_CheB-like"/>
    <property type="match status" value="1"/>
</dbReference>
<comment type="domain">
    <text evidence="3">Contains a C-terminal catalytic domain, and an N-terminal region which modulates catalytic activity.</text>
</comment>
<keyword evidence="3 4" id="KW-0145">Chemotaxis</keyword>
<dbReference type="PROSITE" id="PS50122">
    <property type="entry name" value="CHEB"/>
    <property type="match status" value="1"/>
</dbReference>
<dbReference type="AlphaFoldDB" id="A0A9E2L2L0"/>
<dbReference type="HAMAP" id="MF_00099">
    <property type="entry name" value="CheB_chemtxs"/>
    <property type="match status" value="1"/>
</dbReference>
<dbReference type="NCBIfam" id="NF001965">
    <property type="entry name" value="PRK00742.1"/>
    <property type="match status" value="1"/>
</dbReference>
<dbReference type="CDD" id="cd16432">
    <property type="entry name" value="CheB_Rec"/>
    <property type="match status" value="1"/>
</dbReference>
<feature type="active site" evidence="3 4">
    <location>
        <position position="235"/>
    </location>
</feature>
<dbReference type="PIRSF" id="PIRSF000876">
    <property type="entry name" value="RR_chemtxs_CheB"/>
    <property type="match status" value="1"/>
</dbReference>